<dbReference type="CDD" id="cd08769">
    <property type="entry name" value="DAP_dppA_2"/>
    <property type="match status" value="1"/>
</dbReference>
<feature type="binding site" evidence="2">
    <location>
        <position position="61"/>
    </location>
    <ligand>
        <name>Zn(2+)</name>
        <dbReference type="ChEBI" id="CHEBI:29105"/>
        <label>2</label>
    </ligand>
</feature>
<evidence type="ECO:0000256" key="1">
    <source>
        <dbReference type="PIRSR" id="PIRSR015853-1"/>
    </source>
</evidence>
<feature type="binding site" evidence="2">
    <location>
        <position position="139"/>
    </location>
    <ligand>
        <name>Zn(2+)</name>
        <dbReference type="ChEBI" id="CHEBI:29105"/>
        <label>2</label>
    </ligand>
</feature>
<evidence type="ECO:0000256" key="2">
    <source>
        <dbReference type="PIRSR" id="PIRSR015853-2"/>
    </source>
</evidence>
<name>A0A9D2K6J7_9FIRM</name>
<feature type="binding site" evidence="2">
    <location>
        <position position="10"/>
    </location>
    <ligand>
        <name>Zn(2+)</name>
        <dbReference type="ChEBI" id="CHEBI:29105"/>
        <label>1</label>
    </ligand>
</feature>
<feature type="binding site" evidence="2">
    <location>
        <position position="108"/>
    </location>
    <ligand>
        <name>Zn(2+)</name>
        <dbReference type="ChEBI" id="CHEBI:29105"/>
        <label>2</label>
    </ligand>
</feature>
<dbReference type="InterPro" id="IPR007035">
    <property type="entry name" value="Peptidase_M55"/>
</dbReference>
<evidence type="ECO:0000313" key="4">
    <source>
        <dbReference type="Proteomes" id="UP000824101"/>
    </source>
</evidence>
<protein>
    <submittedName>
        <fullName evidence="3">M55 family metallopeptidase</fullName>
    </submittedName>
</protein>
<comment type="caution">
    <text evidence="3">The sequence shown here is derived from an EMBL/GenBank/DDBJ whole genome shotgun (WGS) entry which is preliminary data.</text>
</comment>
<gene>
    <name evidence="3" type="ORF">IAA17_03975</name>
</gene>
<keyword evidence="2" id="KW-0479">Metal-binding</keyword>
<organism evidence="3 4">
    <name type="scientific">Candidatus Lachnoclostridium stercorigallinarum</name>
    <dbReference type="NCBI Taxonomy" id="2838634"/>
    <lineage>
        <taxon>Bacteria</taxon>
        <taxon>Bacillati</taxon>
        <taxon>Bacillota</taxon>
        <taxon>Clostridia</taxon>
        <taxon>Lachnospirales</taxon>
        <taxon>Lachnospiraceae</taxon>
    </lineage>
</organism>
<reference evidence="3" key="2">
    <citation type="submission" date="2021-04" db="EMBL/GenBank/DDBJ databases">
        <authorList>
            <person name="Gilroy R."/>
        </authorList>
    </citation>
    <scope>NUCLEOTIDE SEQUENCE</scope>
    <source>
        <strain evidence="3">ChiBcec1-1093</strain>
    </source>
</reference>
<dbReference type="AlphaFoldDB" id="A0A9D2K6J7"/>
<proteinExistence type="predicted"/>
<dbReference type="PIRSF" id="PIRSF015853">
    <property type="entry name" value="Pep_DppA"/>
    <property type="match status" value="1"/>
</dbReference>
<dbReference type="GO" id="GO:0046872">
    <property type="term" value="F:metal ion binding"/>
    <property type="evidence" value="ECO:0007669"/>
    <property type="project" value="UniProtKB-KW"/>
</dbReference>
<dbReference type="SUPFAM" id="SSF63992">
    <property type="entry name" value="Dipeptide transport protein"/>
    <property type="match status" value="1"/>
</dbReference>
<feature type="binding site" evidence="2">
    <location>
        <position position="8"/>
    </location>
    <ligand>
        <name>Zn(2+)</name>
        <dbReference type="ChEBI" id="CHEBI:29105"/>
        <label>2</label>
    </ligand>
</feature>
<reference evidence="3" key="1">
    <citation type="journal article" date="2021" name="PeerJ">
        <title>Extensive microbial diversity within the chicken gut microbiome revealed by metagenomics and culture.</title>
        <authorList>
            <person name="Gilroy R."/>
            <person name="Ravi A."/>
            <person name="Getino M."/>
            <person name="Pursley I."/>
            <person name="Horton D.L."/>
            <person name="Alikhan N.F."/>
            <person name="Baker D."/>
            <person name="Gharbi K."/>
            <person name="Hall N."/>
            <person name="Watson M."/>
            <person name="Adriaenssens E.M."/>
            <person name="Foster-Nyarko E."/>
            <person name="Jarju S."/>
            <person name="Secka A."/>
            <person name="Antonio M."/>
            <person name="Oren A."/>
            <person name="Chaudhuri R.R."/>
            <person name="La Ragione R."/>
            <person name="Hildebrand F."/>
            <person name="Pallen M.J."/>
        </authorList>
    </citation>
    <scope>NUCLEOTIDE SEQUENCE</scope>
    <source>
        <strain evidence="3">ChiBcec1-1093</strain>
    </source>
</reference>
<dbReference type="Proteomes" id="UP000824101">
    <property type="component" value="Unassembled WGS sequence"/>
</dbReference>
<sequence length="280" mass="30844">MKIYISVDMEGMAGITAPYQEKEETVSFRRALHNQIQWIIDGIHQSCRNDEIEEITISDSHGSGTNLSYDELSRMDDRISLVSGFPRRQYMMACLDETYDLAFLAGYHAGPGEFHASMDHCFSGKTVASLKINGRPMNEATANAALAGEYGVPVALVIGDSGLKTQLIDNKMMPWVHFVTTKESLSRYAAKYRPQRRLSQETAAAVKEVLESGPDAFPPYRLDAPFTLTIEFKSTSMADMASQIPGVKRLSGTETEIICQTLEELETGILAMTGLAGQIG</sequence>
<dbReference type="Pfam" id="PF04951">
    <property type="entry name" value="Peptidase_M55"/>
    <property type="match status" value="1"/>
</dbReference>
<keyword evidence="2" id="KW-0862">Zinc</keyword>
<feature type="binding site" evidence="2">
    <location>
        <position position="8"/>
    </location>
    <ligand>
        <name>Zn(2+)</name>
        <dbReference type="ChEBI" id="CHEBI:29105"/>
        <label>1</label>
    </ligand>
</feature>
<dbReference type="EMBL" id="DXBC01000059">
    <property type="protein sequence ID" value="HIZ78924.1"/>
    <property type="molecule type" value="Genomic_DNA"/>
</dbReference>
<dbReference type="InterPro" id="IPR027476">
    <property type="entry name" value="DppA_N"/>
</dbReference>
<evidence type="ECO:0000313" key="3">
    <source>
        <dbReference type="EMBL" id="HIZ78924.1"/>
    </source>
</evidence>
<accession>A0A9D2K6J7</accession>
<feature type="active site" description="Nucleophile" evidence="1">
    <location>
        <position position="120"/>
    </location>
</feature>
<dbReference type="InterPro" id="IPR036177">
    <property type="entry name" value="Peptidase_M55_sf"/>
</dbReference>
<dbReference type="Gene3D" id="3.30.1360.130">
    <property type="entry name" value="Dipeptide transport protein"/>
    <property type="match status" value="1"/>
</dbReference>
<dbReference type="Gene3D" id="3.40.50.10780">
    <property type="entry name" value="Dipeptide transport protein"/>
    <property type="match status" value="1"/>
</dbReference>